<dbReference type="Pfam" id="PF13966">
    <property type="entry name" value="zf-RVT"/>
    <property type="match status" value="1"/>
</dbReference>
<gene>
    <name evidence="4" type="ORF">ABMA28_004151</name>
</gene>
<dbReference type="EMBL" id="JBEDNZ010000015">
    <property type="protein sequence ID" value="KAL0829374.1"/>
    <property type="molecule type" value="Genomic_DNA"/>
</dbReference>
<reference evidence="4 5" key="1">
    <citation type="submission" date="2024-06" db="EMBL/GenBank/DDBJ databases">
        <title>A chromosome-level genome assembly of beet webworm, Loxostege sticticalis.</title>
        <authorList>
            <person name="Zhang Y."/>
        </authorList>
    </citation>
    <scope>NUCLEOTIDE SEQUENCE [LARGE SCALE GENOMIC DNA]</scope>
    <source>
        <strain evidence="4">AQ028</strain>
        <tissue evidence="4">Male pupae</tissue>
    </source>
</reference>
<dbReference type="InterPro" id="IPR026960">
    <property type="entry name" value="RVT-Znf"/>
</dbReference>
<evidence type="ECO:0000313" key="5">
    <source>
        <dbReference type="Proteomes" id="UP001549921"/>
    </source>
</evidence>
<evidence type="ECO:0000259" key="2">
    <source>
        <dbReference type="PROSITE" id="PS50878"/>
    </source>
</evidence>
<dbReference type="Pfam" id="PF00078">
    <property type="entry name" value="RVT_1"/>
    <property type="match status" value="1"/>
</dbReference>
<dbReference type="InterPro" id="IPR043502">
    <property type="entry name" value="DNA/RNA_pol_sf"/>
</dbReference>
<dbReference type="CDD" id="cd01650">
    <property type="entry name" value="RT_nLTR_like"/>
    <property type="match status" value="1"/>
</dbReference>
<dbReference type="Gene3D" id="3.30.420.10">
    <property type="entry name" value="Ribonuclease H-like superfamily/Ribonuclease H"/>
    <property type="match status" value="1"/>
</dbReference>
<dbReference type="Proteomes" id="UP001549921">
    <property type="component" value="Unassembled WGS sequence"/>
</dbReference>
<dbReference type="CDD" id="cd09276">
    <property type="entry name" value="Rnase_HI_RT_non_LTR"/>
    <property type="match status" value="1"/>
</dbReference>
<dbReference type="Pfam" id="PF00075">
    <property type="entry name" value="RNase_H"/>
    <property type="match status" value="1"/>
</dbReference>
<dbReference type="PANTHER" id="PTHR33481">
    <property type="entry name" value="REVERSE TRANSCRIPTASE"/>
    <property type="match status" value="1"/>
</dbReference>
<dbReference type="SUPFAM" id="SSF53098">
    <property type="entry name" value="Ribonuclease H-like"/>
    <property type="match status" value="1"/>
</dbReference>
<dbReference type="SUPFAM" id="SSF56672">
    <property type="entry name" value="DNA/RNA polymerases"/>
    <property type="match status" value="1"/>
</dbReference>
<dbReference type="GO" id="GO:0042575">
    <property type="term" value="C:DNA polymerase complex"/>
    <property type="evidence" value="ECO:0007669"/>
    <property type="project" value="UniProtKB-ARBA"/>
</dbReference>
<evidence type="ECO:0000313" key="4">
    <source>
        <dbReference type="EMBL" id="KAL0829374.1"/>
    </source>
</evidence>
<dbReference type="PANTHER" id="PTHR33481:SF1">
    <property type="entry name" value="ENDONUCLEASE_EXONUCLEASE_PHOSPHATASE DOMAIN-CONTAINING PROTEIN-RELATED"/>
    <property type="match status" value="1"/>
</dbReference>
<dbReference type="PROSITE" id="PS50878">
    <property type="entry name" value="RT_POL"/>
    <property type="match status" value="1"/>
</dbReference>
<feature type="domain" description="RNase H type-1" evidence="3">
    <location>
        <begin position="468"/>
        <end position="596"/>
    </location>
</feature>
<proteinExistence type="predicted"/>
<accession>A0ABD0SUG1</accession>
<name>A0ABD0SUG1_LOXSC</name>
<dbReference type="InterPro" id="IPR002156">
    <property type="entry name" value="RNaseH_domain"/>
</dbReference>
<comment type="caution">
    <text evidence="4">The sequence shown here is derived from an EMBL/GenBank/DDBJ whole genome shotgun (WGS) entry which is preliminary data.</text>
</comment>
<feature type="compositionally biased region" description="Basic and acidic residues" evidence="1">
    <location>
        <begin position="457"/>
        <end position="468"/>
    </location>
</feature>
<dbReference type="InterPro" id="IPR036397">
    <property type="entry name" value="RNaseH_sf"/>
</dbReference>
<protein>
    <submittedName>
        <fullName evidence="4">Uncharacterized protein</fullName>
    </submittedName>
</protein>
<dbReference type="GO" id="GO:0071897">
    <property type="term" value="P:DNA biosynthetic process"/>
    <property type="evidence" value="ECO:0007669"/>
    <property type="project" value="UniProtKB-ARBA"/>
</dbReference>
<dbReference type="AlphaFoldDB" id="A0ABD0SUG1"/>
<feature type="domain" description="Reverse transcriptase" evidence="2">
    <location>
        <begin position="1"/>
        <end position="287"/>
    </location>
</feature>
<dbReference type="InterPro" id="IPR000477">
    <property type="entry name" value="RT_dom"/>
</dbReference>
<evidence type="ECO:0000259" key="3">
    <source>
        <dbReference type="PROSITE" id="PS50879"/>
    </source>
</evidence>
<dbReference type="PROSITE" id="PS50879">
    <property type="entry name" value="RNASE_H_1"/>
    <property type="match status" value="1"/>
</dbReference>
<feature type="region of interest" description="Disordered" evidence="1">
    <location>
        <begin position="457"/>
        <end position="487"/>
    </location>
</feature>
<sequence length="748" mass="83753">MINSVPEGMRLSKAISTTKANPLTVVRNEQGERTESGKETLETMLKTHFPGSIAITDDMDPINLEEQRKKTTKYDWITAKRVVDEVKTGKSTETALHYVVSQAEAAIDHKEIYVGTFVDIEGAFDRTTFESISKAARNHGVSITLIKWIECMLKGRIIHSDLLGDSMIVKTTRGCPQGGVLSPLLWSLVVDPIIVKLNKGPYYTVGYADDLVILARGRFPATVSDIMQKALSMLEEWCDENHLSVNPGKTTVIPFTRLRKLTGLSTLTLYGQQLAWSKEVKYLGLTLDKELSWSKHQYNITMKALRVFGMCRTAYGKTWGLKPKIMKWIYLMMVRPILLYGSIVWWPRTKLKTCRVALSKLQRVACMAMTGAFRTTPTAAVEIILGIPPLHIAIETEARKALHRLAIAGLWDETRPPSKHTNLASHKDLDFITNMGCDKIPPRFVFDKKFRVSIPSRDDWKRGPKPPDENTSIWYTDGSKMESGTGAGVYSKDTKLSEGMGKLATVFQAETYAIIMCALKNVETSPKKRNIYILSDSQAALKALASVRVESKLVLNAIHALNRLGKFNKVTLMWVPGHTGVEGNEMADSLARKGSETAPIGPEPFVPISKSTIHTAFRKYAVNKHLTEWKNLPGMKHSKNFLGDNPGKWSKFILGGNRNQSRLLMGALTGHFATNKMLNRMGLVASDQCRNCGEKQETMEHVLCECDSLARTRMRLLGLAYPKLEDYRHLAPFDITKLLANVFKDAME</sequence>
<organism evidence="4 5">
    <name type="scientific">Loxostege sticticalis</name>
    <name type="common">Beet webworm moth</name>
    <dbReference type="NCBI Taxonomy" id="481309"/>
    <lineage>
        <taxon>Eukaryota</taxon>
        <taxon>Metazoa</taxon>
        <taxon>Ecdysozoa</taxon>
        <taxon>Arthropoda</taxon>
        <taxon>Hexapoda</taxon>
        <taxon>Insecta</taxon>
        <taxon>Pterygota</taxon>
        <taxon>Neoptera</taxon>
        <taxon>Endopterygota</taxon>
        <taxon>Lepidoptera</taxon>
        <taxon>Glossata</taxon>
        <taxon>Ditrysia</taxon>
        <taxon>Pyraloidea</taxon>
        <taxon>Crambidae</taxon>
        <taxon>Pyraustinae</taxon>
        <taxon>Loxostege</taxon>
    </lineage>
</organism>
<dbReference type="InterPro" id="IPR012337">
    <property type="entry name" value="RNaseH-like_sf"/>
</dbReference>
<evidence type="ECO:0000256" key="1">
    <source>
        <dbReference type="SAM" id="MobiDB-lite"/>
    </source>
</evidence>